<dbReference type="PANTHER" id="PTHR48106:SF13">
    <property type="entry name" value="QUINONE OXIDOREDUCTASE-RELATED"/>
    <property type="match status" value="1"/>
</dbReference>
<evidence type="ECO:0000313" key="4">
    <source>
        <dbReference type="EMBL" id="KAL0951872.1"/>
    </source>
</evidence>
<dbReference type="EMBL" id="JASNQZ010000011">
    <property type="protein sequence ID" value="KAL0951872.1"/>
    <property type="molecule type" value="Genomic_DNA"/>
</dbReference>
<dbReference type="SUPFAM" id="SSF51735">
    <property type="entry name" value="NAD(P)-binding Rossmann-fold domains"/>
    <property type="match status" value="1"/>
</dbReference>
<dbReference type="InterPro" id="IPR013149">
    <property type="entry name" value="ADH-like_C"/>
</dbReference>
<keyword evidence="2" id="KW-0560">Oxidoreductase</keyword>
<reference evidence="5" key="1">
    <citation type="submission" date="2024-06" db="EMBL/GenBank/DDBJ databases">
        <title>Multi-omics analyses provide insights into the biosynthesis of the anticancer antibiotic pleurotin in Hohenbuehelia grisea.</title>
        <authorList>
            <person name="Weaver J.A."/>
            <person name="Alberti F."/>
        </authorList>
    </citation>
    <scope>NUCLEOTIDE SEQUENCE [LARGE SCALE GENOMIC DNA]</scope>
    <source>
        <strain evidence="5">T-177</strain>
    </source>
</reference>
<accession>A0ABR3J8P0</accession>
<comment type="caution">
    <text evidence="4">The sequence shown here is derived from an EMBL/GenBank/DDBJ whole genome shotgun (WGS) entry which is preliminary data.</text>
</comment>
<evidence type="ECO:0000256" key="2">
    <source>
        <dbReference type="ARBA" id="ARBA00023002"/>
    </source>
</evidence>
<gene>
    <name evidence="4" type="ORF">HGRIS_008532</name>
</gene>
<dbReference type="Gene3D" id="3.40.50.720">
    <property type="entry name" value="NAD(P)-binding Rossmann-like Domain"/>
    <property type="match status" value="1"/>
</dbReference>
<feature type="domain" description="Enoyl reductase (ER)" evidence="3">
    <location>
        <begin position="5"/>
        <end position="284"/>
    </location>
</feature>
<evidence type="ECO:0000259" key="3">
    <source>
        <dbReference type="SMART" id="SM00829"/>
    </source>
</evidence>
<name>A0ABR3J8P0_9AGAR</name>
<organism evidence="4 5">
    <name type="scientific">Hohenbuehelia grisea</name>
    <dbReference type="NCBI Taxonomy" id="104357"/>
    <lineage>
        <taxon>Eukaryota</taxon>
        <taxon>Fungi</taxon>
        <taxon>Dikarya</taxon>
        <taxon>Basidiomycota</taxon>
        <taxon>Agaricomycotina</taxon>
        <taxon>Agaricomycetes</taxon>
        <taxon>Agaricomycetidae</taxon>
        <taxon>Agaricales</taxon>
        <taxon>Pleurotineae</taxon>
        <taxon>Pleurotaceae</taxon>
        <taxon>Hohenbuehelia</taxon>
    </lineage>
</organism>
<dbReference type="InterPro" id="IPR020843">
    <property type="entry name" value="ER"/>
</dbReference>
<dbReference type="InterPro" id="IPR036291">
    <property type="entry name" value="NAD(P)-bd_dom_sf"/>
</dbReference>
<dbReference type="Proteomes" id="UP001556367">
    <property type="component" value="Unassembled WGS sequence"/>
</dbReference>
<protein>
    <recommendedName>
        <fullName evidence="3">Enoyl reductase (ER) domain-containing protein</fullName>
    </recommendedName>
</protein>
<keyword evidence="1" id="KW-0521">NADP</keyword>
<dbReference type="SMART" id="SM00829">
    <property type="entry name" value="PKS_ER"/>
    <property type="match status" value="1"/>
</dbReference>
<dbReference type="Pfam" id="PF00107">
    <property type="entry name" value="ADH_zinc_N"/>
    <property type="match status" value="1"/>
</dbReference>
<dbReference type="Gene3D" id="3.90.180.10">
    <property type="entry name" value="Medium-chain alcohol dehydrogenases, catalytic domain"/>
    <property type="match status" value="1"/>
</dbReference>
<proteinExistence type="predicted"/>
<dbReference type="PANTHER" id="PTHR48106">
    <property type="entry name" value="QUINONE OXIDOREDUCTASE PIG3-RELATED"/>
    <property type="match status" value="1"/>
</dbReference>
<keyword evidence="5" id="KW-1185">Reference proteome</keyword>
<sequence length="287" mass="31091">MSIPSHVEAITISKTGPIEVIEKTTVPLKVDATHVVIKSAELKAVYQDTLGAFATYISIPWRTVYRIPPGSGITSITAASSLVQGLTTVTFFEEAYKVKAGDTILIHTVAGGLGLLFTQLAKHRGAVVIGTTSTAEKAEIAKSNGADHVVLYKQEDTVQRVLEITKGKGVDAVFDGVGKDTFEDNFKLIKRKGTIVVVGNASGPAPPFPVLKLTQKNVTILRPTMNNYLFTPSEILHYGNELFSLISKNILKTKIWKEYAFTAEDVQQAQRDLTGGKSVGKLVIRVH</sequence>
<evidence type="ECO:0000313" key="5">
    <source>
        <dbReference type="Proteomes" id="UP001556367"/>
    </source>
</evidence>
<evidence type="ECO:0000256" key="1">
    <source>
        <dbReference type="ARBA" id="ARBA00022857"/>
    </source>
</evidence>